<dbReference type="AlphaFoldDB" id="A0A068LQS1"/>
<dbReference type="Proteomes" id="UP000027602">
    <property type="component" value="Chromosome"/>
</dbReference>
<accession>A0A068LQS1</accession>
<dbReference type="GO" id="GO:0046983">
    <property type="term" value="F:protein dimerization activity"/>
    <property type="evidence" value="ECO:0007669"/>
    <property type="project" value="InterPro"/>
</dbReference>
<dbReference type="PROSITE" id="PS51500">
    <property type="entry name" value="SIN"/>
    <property type="match status" value="1"/>
</dbReference>
<sequence>MFKTKVNIKALDYEWIQLILEAKKLGIEKEKIREFLKREGLKKLVLENH</sequence>
<dbReference type="GO" id="GO:0006355">
    <property type="term" value="P:regulation of DNA-templated transcription"/>
    <property type="evidence" value="ECO:0007669"/>
    <property type="project" value="InterPro"/>
</dbReference>
<dbReference type="HOGENOM" id="CLU_215688_0_0_9"/>
<reference evidence="2 3" key="1">
    <citation type="journal article" date="2015" name="BMC Genomics">
        <title>Transcriptome analysis of thermophilic methylotrophic Bacillus methanolicus MGA3 using RNA-sequencing provides detailed insights into its previously uncharted transcriptional landscape.</title>
        <authorList>
            <person name="Irla M."/>
            <person name="Neshat A."/>
            <person name="Brautaset T."/>
            <person name="Ruckert C."/>
            <person name="Kalinowski J."/>
            <person name="Wendisch V.F."/>
        </authorList>
    </citation>
    <scope>NUCLEOTIDE SEQUENCE [LARGE SCALE GENOMIC DNA]</scope>
    <source>
        <strain evidence="3">MGA3 / ATCC 53907</strain>
    </source>
</reference>
<protein>
    <recommendedName>
        <fullName evidence="1">Sin domain-containing protein</fullName>
    </recommendedName>
</protein>
<feature type="domain" description="Sin" evidence="1">
    <location>
        <begin position="2"/>
        <end position="40"/>
    </location>
</feature>
<dbReference type="Pfam" id="PF08671">
    <property type="entry name" value="SinI"/>
    <property type="match status" value="1"/>
</dbReference>
<proteinExistence type="predicted"/>
<keyword evidence="3" id="KW-1185">Reference proteome</keyword>
<evidence type="ECO:0000313" key="3">
    <source>
        <dbReference type="Proteomes" id="UP000027602"/>
    </source>
</evidence>
<dbReference type="EMBL" id="CP007739">
    <property type="protein sequence ID" value="AIE60106.1"/>
    <property type="molecule type" value="Genomic_DNA"/>
</dbReference>
<name>A0A068LQS1_BACMM</name>
<dbReference type="InterPro" id="IPR036281">
    <property type="entry name" value="SinR/SinI_dimer_dom_sf"/>
</dbReference>
<dbReference type="SUPFAM" id="SSF47406">
    <property type="entry name" value="SinR repressor dimerisation domain-like"/>
    <property type="match status" value="1"/>
</dbReference>
<dbReference type="KEGG" id="bmet:BMMGA3_08510"/>
<evidence type="ECO:0000313" key="2">
    <source>
        <dbReference type="EMBL" id="AIE60106.1"/>
    </source>
</evidence>
<gene>
    <name evidence="2" type="ORF">BMMGA3_08510</name>
</gene>
<organism evidence="2 3">
    <name type="scientific">Bacillus methanolicus (strain MGA3 / ATCC 53907)</name>
    <dbReference type="NCBI Taxonomy" id="796606"/>
    <lineage>
        <taxon>Bacteria</taxon>
        <taxon>Bacillati</taxon>
        <taxon>Bacillota</taxon>
        <taxon>Bacilli</taxon>
        <taxon>Bacillales</taxon>
        <taxon>Bacillaceae</taxon>
        <taxon>Bacillus</taxon>
    </lineage>
</organism>
<dbReference type="InterPro" id="IPR010981">
    <property type="entry name" value="SinR/SinI_dimer_dom"/>
</dbReference>
<evidence type="ECO:0000259" key="1">
    <source>
        <dbReference type="PROSITE" id="PS51500"/>
    </source>
</evidence>
<dbReference type="RefSeq" id="WP_081848749.1">
    <property type="nucleotide sequence ID" value="NZ_CP007739.1"/>
</dbReference>